<evidence type="ECO:0008006" key="5">
    <source>
        <dbReference type="Google" id="ProtNLM"/>
    </source>
</evidence>
<gene>
    <name evidence="3" type="ORF">RB614_08270</name>
</gene>
<evidence type="ECO:0000256" key="1">
    <source>
        <dbReference type="SAM" id="MobiDB-lite"/>
    </source>
</evidence>
<accession>A0ABU0ZDT5</accession>
<dbReference type="EMBL" id="JAVHUY010000006">
    <property type="protein sequence ID" value="MDQ7904517.1"/>
    <property type="molecule type" value="Genomic_DNA"/>
</dbReference>
<proteinExistence type="predicted"/>
<feature type="region of interest" description="Disordered" evidence="1">
    <location>
        <begin position="1"/>
        <end position="24"/>
    </location>
</feature>
<protein>
    <recommendedName>
        <fullName evidence="5">Cell division protein FtsL</fullName>
    </recommendedName>
</protein>
<feature type="compositionally biased region" description="Gly residues" evidence="1">
    <location>
        <begin position="175"/>
        <end position="195"/>
    </location>
</feature>
<name>A0ABU0ZDT5_9ACTN</name>
<keyword evidence="2" id="KW-0812">Transmembrane</keyword>
<keyword evidence="2" id="KW-1133">Transmembrane helix</keyword>
<organism evidence="3 4">
    <name type="scientific">Phytohabitans maris</name>
    <dbReference type="NCBI Taxonomy" id="3071409"/>
    <lineage>
        <taxon>Bacteria</taxon>
        <taxon>Bacillati</taxon>
        <taxon>Actinomycetota</taxon>
        <taxon>Actinomycetes</taxon>
        <taxon>Micromonosporales</taxon>
        <taxon>Micromonosporaceae</taxon>
    </lineage>
</organism>
<feature type="compositionally biased region" description="Low complexity" evidence="1">
    <location>
        <begin position="196"/>
        <end position="211"/>
    </location>
</feature>
<dbReference type="RefSeq" id="WP_308711788.1">
    <property type="nucleotide sequence ID" value="NZ_JAVHUY010000006.1"/>
</dbReference>
<feature type="region of interest" description="Disordered" evidence="1">
    <location>
        <begin position="149"/>
        <end position="211"/>
    </location>
</feature>
<feature type="transmembrane region" description="Helical" evidence="2">
    <location>
        <begin position="68"/>
        <end position="88"/>
    </location>
</feature>
<evidence type="ECO:0000256" key="2">
    <source>
        <dbReference type="SAM" id="Phobius"/>
    </source>
</evidence>
<evidence type="ECO:0000313" key="3">
    <source>
        <dbReference type="EMBL" id="MDQ7904517.1"/>
    </source>
</evidence>
<comment type="caution">
    <text evidence="3">The sequence shown here is derived from an EMBL/GenBank/DDBJ whole genome shotgun (WGS) entry which is preliminary data.</text>
</comment>
<keyword evidence="4" id="KW-1185">Reference proteome</keyword>
<evidence type="ECO:0000313" key="4">
    <source>
        <dbReference type="Proteomes" id="UP001230908"/>
    </source>
</evidence>
<reference evidence="3 4" key="1">
    <citation type="submission" date="2023-08" db="EMBL/GenBank/DDBJ databases">
        <title>Phytohabitans sansha sp. nov., isolated from marine sediment.</title>
        <authorList>
            <person name="Zhao Y."/>
            <person name="Yi K."/>
        </authorList>
    </citation>
    <scope>NUCLEOTIDE SEQUENCE [LARGE SCALE GENOMIC DNA]</scope>
    <source>
        <strain evidence="3 4">ZYX-F-186</strain>
    </source>
</reference>
<sequence>MNASKRYTPRSGGRTAAREHQTVGNTALKTEVINTEPASAAPGGAPRERKVVPWLRVAPPLPVAVPRAPFIALILVVVVGGVLGILVVNTKINENAFRLSELRERQTSLDVQEQQLKQEIARAEDPGNLTAQAHRLGLVEGTPVQIRLPDGRVTGMMTPATQPPSITSQQDTGTGDPGTGQTGTGTGTGQTGTGTSGDNQQGTGTDQQPTE</sequence>
<dbReference type="Proteomes" id="UP001230908">
    <property type="component" value="Unassembled WGS sequence"/>
</dbReference>
<keyword evidence="2" id="KW-0472">Membrane</keyword>